<dbReference type="SUPFAM" id="SSF47598">
    <property type="entry name" value="Ribbon-helix-helix"/>
    <property type="match status" value="1"/>
</dbReference>
<dbReference type="GO" id="GO:0006355">
    <property type="term" value="P:regulation of DNA-templated transcription"/>
    <property type="evidence" value="ECO:0007669"/>
    <property type="project" value="InterPro"/>
</dbReference>
<name>A0A0P7DWE5_9GAMM</name>
<comment type="caution">
    <text evidence="5">The sequence shown here is derived from an EMBL/GenBank/DDBJ whole genome shotgun (WGS) entry which is preliminary data.</text>
</comment>
<evidence type="ECO:0000256" key="3">
    <source>
        <dbReference type="ARBA" id="ARBA00022649"/>
    </source>
</evidence>
<evidence type="ECO:0000256" key="1">
    <source>
        <dbReference type="ARBA" id="ARBA00008580"/>
    </source>
</evidence>
<comment type="function">
    <text evidence="4">Antitoxin component of a type II toxin-antitoxin (TA) system. Neutralizes the effect of toxin ParE.</text>
</comment>
<evidence type="ECO:0000313" key="5">
    <source>
        <dbReference type="EMBL" id="KPM83918.1"/>
    </source>
</evidence>
<organism evidence="5 6">
    <name type="scientific">Pseudoalteromonas lipolytica</name>
    <dbReference type="NCBI Taxonomy" id="570156"/>
    <lineage>
        <taxon>Bacteria</taxon>
        <taxon>Pseudomonadati</taxon>
        <taxon>Pseudomonadota</taxon>
        <taxon>Gammaproteobacteria</taxon>
        <taxon>Alteromonadales</taxon>
        <taxon>Pseudoalteromonadaceae</taxon>
        <taxon>Pseudoalteromonas</taxon>
    </lineage>
</organism>
<comment type="similarity">
    <text evidence="1">Belongs to the ParD antitoxin family.</text>
</comment>
<dbReference type="PANTHER" id="PTHR36582">
    <property type="entry name" value="ANTITOXIN PARD"/>
    <property type="match status" value="1"/>
</dbReference>
<dbReference type="InterPro" id="IPR010985">
    <property type="entry name" value="Ribbon_hlx_hlx"/>
</dbReference>
<dbReference type="EMBL" id="LJTC01000005">
    <property type="protein sequence ID" value="KPM83918.1"/>
    <property type="molecule type" value="Genomic_DNA"/>
</dbReference>
<dbReference type="STRING" id="570156.AOG27_09765"/>
<dbReference type="RefSeq" id="WP_054552832.1">
    <property type="nucleotide sequence ID" value="NZ_LJTC01000005.1"/>
</dbReference>
<dbReference type="InterPro" id="IPR022789">
    <property type="entry name" value="ParD"/>
</dbReference>
<dbReference type="PATRIC" id="fig|570156.3.peg.3023"/>
<dbReference type="Proteomes" id="UP000050378">
    <property type="component" value="Unassembled WGS sequence"/>
</dbReference>
<dbReference type="Pfam" id="PF03693">
    <property type="entry name" value="ParD_antitoxin"/>
    <property type="match status" value="1"/>
</dbReference>
<evidence type="ECO:0000313" key="6">
    <source>
        <dbReference type="Proteomes" id="UP000050378"/>
    </source>
</evidence>
<dbReference type="OrthoDB" id="9811310at2"/>
<sequence>MAMVKKSITVTDQQEQWMQAQLATGNYASDSELLRDLIRKEQMRTSQVEVIRQELIKAEQSGFSSRSPEDIVNAVIARKQTNGEV</sequence>
<proteinExistence type="inferred from homology"/>
<gene>
    <name evidence="5" type="ORF">AOG27_09765</name>
</gene>
<evidence type="ECO:0000256" key="4">
    <source>
        <dbReference type="ARBA" id="ARBA00037106"/>
    </source>
</evidence>
<dbReference type="Gene3D" id="6.10.10.120">
    <property type="entry name" value="Antitoxin ParD1-like"/>
    <property type="match status" value="1"/>
</dbReference>
<reference evidence="5 6" key="1">
    <citation type="submission" date="2015-09" db="EMBL/GenBank/DDBJ databases">
        <title>Draft Genome Sequence of Pseudoalteromonas lipolytica UCD-48B.</title>
        <authorList>
            <person name="Krusor M."/>
            <person name="Coil D.A."/>
            <person name="Lang J.M."/>
            <person name="Eisen J.A."/>
            <person name="Alexiev A."/>
        </authorList>
    </citation>
    <scope>NUCLEOTIDE SEQUENCE [LARGE SCALE GENOMIC DNA]</scope>
    <source>
        <strain evidence="5 6">UCD-48B</strain>
    </source>
</reference>
<dbReference type="InterPro" id="IPR038296">
    <property type="entry name" value="ParD_sf"/>
</dbReference>
<keyword evidence="3" id="KW-1277">Toxin-antitoxin system</keyword>
<protein>
    <recommendedName>
        <fullName evidence="2">Antitoxin ParD</fullName>
    </recommendedName>
</protein>
<dbReference type="AlphaFoldDB" id="A0A0P7DWE5"/>
<accession>A0A0P7DWE5</accession>
<dbReference type="PANTHER" id="PTHR36582:SF2">
    <property type="entry name" value="ANTITOXIN PARD"/>
    <property type="match status" value="1"/>
</dbReference>
<evidence type="ECO:0000256" key="2">
    <source>
        <dbReference type="ARBA" id="ARBA00017940"/>
    </source>
</evidence>